<feature type="transmembrane region" description="Helical" evidence="2">
    <location>
        <begin position="443"/>
        <end position="465"/>
    </location>
</feature>
<feature type="compositionally biased region" description="Low complexity" evidence="1">
    <location>
        <begin position="11"/>
        <end position="36"/>
    </location>
</feature>
<feature type="compositionally biased region" description="Pro residues" evidence="1">
    <location>
        <begin position="1"/>
        <end position="10"/>
    </location>
</feature>
<evidence type="ECO:0000256" key="2">
    <source>
        <dbReference type="SAM" id="Phobius"/>
    </source>
</evidence>
<dbReference type="EnsemblPlants" id="EMT20785">
    <property type="protein sequence ID" value="EMT20785"/>
    <property type="gene ID" value="F775_00102"/>
</dbReference>
<dbReference type="AlphaFoldDB" id="M8B7R5"/>
<feature type="compositionally biased region" description="Polar residues" evidence="1">
    <location>
        <begin position="268"/>
        <end position="279"/>
    </location>
</feature>
<evidence type="ECO:0000313" key="3">
    <source>
        <dbReference type="EnsemblPlants" id="EMT20785"/>
    </source>
</evidence>
<protein>
    <submittedName>
        <fullName evidence="3">Uncharacterized protein</fullName>
    </submittedName>
</protein>
<keyword evidence="2" id="KW-1133">Transmembrane helix</keyword>
<keyword evidence="2" id="KW-0472">Membrane</keyword>
<evidence type="ECO:0000256" key="1">
    <source>
        <dbReference type="SAM" id="MobiDB-lite"/>
    </source>
</evidence>
<keyword evidence="2" id="KW-0812">Transmembrane</keyword>
<feature type="region of interest" description="Disordered" evidence="1">
    <location>
        <begin position="540"/>
        <end position="562"/>
    </location>
</feature>
<feature type="transmembrane region" description="Helical" evidence="2">
    <location>
        <begin position="156"/>
        <end position="173"/>
    </location>
</feature>
<feature type="transmembrane region" description="Helical" evidence="2">
    <location>
        <begin position="323"/>
        <end position="340"/>
    </location>
</feature>
<sequence length="597" mass="65644">MALKPTPKPRALPTSTSSPTTKAAAPASLAPTPYLAHTCNQDDKREGRKAPPSPHLYSTDVHNPPPHPNSPLLLPGKGKIPGSARPPDGRTKLRMPLDLVSVFLAFTLESSLDNFRRASPDEELISGALEITLCFPCMVLRFYMMAANLSFMPPNILIFMDTGAAVLACYVLLLDINWSFRWLTMFPVMGIVFIYALSRLYSKPYTRGEDREEAGIIPCSKIKEGEDREEAAVISCSQIKEGEDREEDALTFYSQIKQDGDDGHCKANQGSKGENLSTRNTEESSNEKITRVIFLQLEFIGIITFGALWAMDELLLDEHATDRFTISQFLLFLSFILAALTSMMKRLPTDVSPGIAPASELLHKTLLVLLLVTAHTVAAEALGEEVILLCMPEVIPVVLIWFSIHHGSVSDQVIETYKRWEWRISLGAVVALFLAKIDESVRPGWCTTIFVCCAISGLLANYVVFMLSHWPGQEPADDKQEPGKLLVQPADDKQDPGKLDVQAADGKQDPGKLAVELLKHWANDLLIAAAALLLVSPRPPSCRHPRGRPRSGIAQRSGMTSSGCVEPPHAICGWDPGEQDQFVRMVEQGVLVHGAHV</sequence>
<feature type="region of interest" description="Disordered" evidence="1">
    <location>
        <begin position="1"/>
        <end position="92"/>
    </location>
</feature>
<accession>M8B7R5</accession>
<feature type="transmembrane region" description="Helical" evidence="2">
    <location>
        <begin position="292"/>
        <end position="311"/>
    </location>
</feature>
<proteinExistence type="predicted"/>
<feature type="compositionally biased region" description="Basic and acidic residues" evidence="1">
    <location>
        <begin position="40"/>
        <end position="49"/>
    </location>
</feature>
<organism evidence="3">
    <name type="scientific">Aegilops tauschii</name>
    <name type="common">Tausch's goatgrass</name>
    <name type="synonym">Aegilops squarrosa</name>
    <dbReference type="NCBI Taxonomy" id="37682"/>
    <lineage>
        <taxon>Eukaryota</taxon>
        <taxon>Viridiplantae</taxon>
        <taxon>Streptophyta</taxon>
        <taxon>Embryophyta</taxon>
        <taxon>Tracheophyta</taxon>
        <taxon>Spermatophyta</taxon>
        <taxon>Magnoliopsida</taxon>
        <taxon>Liliopsida</taxon>
        <taxon>Poales</taxon>
        <taxon>Poaceae</taxon>
        <taxon>BOP clade</taxon>
        <taxon>Pooideae</taxon>
        <taxon>Triticodae</taxon>
        <taxon>Triticeae</taxon>
        <taxon>Triticinae</taxon>
        <taxon>Aegilops</taxon>
    </lineage>
</organism>
<feature type="region of interest" description="Disordered" evidence="1">
    <location>
        <begin position="474"/>
        <end position="506"/>
    </location>
</feature>
<feature type="transmembrane region" description="Helical" evidence="2">
    <location>
        <begin position="179"/>
        <end position="197"/>
    </location>
</feature>
<name>M8B7R5_AEGTA</name>
<feature type="region of interest" description="Disordered" evidence="1">
    <location>
        <begin position="261"/>
        <end position="282"/>
    </location>
</feature>
<reference evidence="3" key="1">
    <citation type="submission" date="2015-06" db="UniProtKB">
        <authorList>
            <consortium name="EnsemblPlants"/>
        </authorList>
    </citation>
    <scope>IDENTIFICATION</scope>
</reference>